<accession>A0A2R5FB18</accession>
<evidence type="ECO:0000259" key="2">
    <source>
        <dbReference type="Pfam" id="PF14341"/>
    </source>
</evidence>
<feature type="domain" description="Type 4 fimbrial biogenesis protein PilX N-terminal" evidence="2">
    <location>
        <begin position="14"/>
        <end position="50"/>
    </location>
</feature>
<proteinExistence type="predicted"/>
<dbReference type="InterPro" id="IPR025746">
    <property type="entry name" value="PilX_N_dom"/>
</dbReference>
<evidence type="ECO:0000256" key="1">
    <source>
        <dbReference type="SAM" id="Phobius"/>
    </source>
</evidence>
<keyword evidence="4" id="KW-1185">Reference proteome</keyword>
<keyword evidence="1" id="KW-0472">Membrane</keyword>
<dbReference type="EMBL" id="BDOQ01000003">
    <property type="protein sequence ID" value="GBG13881.1"/>
    <property type="molecule type" value="Genomic_DNA"/>
</dbReference>
<evidence type="ECO:0000313" key="4">
    <source>
        <dbReference type="Proteomes" id="UP000245081"/>
    </source>
</evidence>
<name>A0A2R5FB18_9PROT</name>
<dbReference type="AlphaFoldDB" id="A0A2R5FB18"/>
<keyword evidence="1" id="KW-0812">Transmembrane</keyword>
<keyword evidence="1" id="KW-1133">Transmembrane helix</keyword>
<organism evidence="3 4">
    <name type="scientific">Novimethylophilus kurashikiensis</name>
    <dbReference type="NCBI Taxonomy" id="1825523"/>
    <lineage>
        <taxon>Bacteria</taxon>
        <taxon>Pseudomonadati</taxon>
        <taxon>Pseudomonadota</taxon>
        <taxon>Betaproteobacteria</taxon>
        <taxon>Nitrosomonadales</taxon>
        <taxon>Methylophilaceae</taxon>
        <taxon>Novimethylophilus</taxon>
    </lineage>
</organism>
<comment type="caution">
    <text evidence="3">The sequence shown here is derived from an EMBL/GenBank/DDBJ whole genome shotgun (WGS) entry which is preliminary data.</text>
</comment>
<evidence type="ECO:0000313" key="3">
    <source>
        <dbReference type="EMBL" id="GBG13881.1"/>
    </source>
</evidence>
<dbReference type="OrthoDB" id="5954810at2"/>
<feature type="transmembrane region" description="Helical" evidence="1">
    <location>
        <begin position="12"/>
        <end position="35"/>
    </location>
</feature>
<gene>
    <name evidence="3" type="ORF">NMK_1433</name>
</gene>
<dbReference type="RefSeq" id="WP_109015036.1">
    <property type="nucleotide sequence ID" value="NZ_BDOQ01000003.1"/>
</dbReference>
<protein>
    <recommendedName>
        <fullName evidence="2">Type 4 fimbrial biogenesis protein PilX N-terminal domain-containing protein</fullName>
    </recommendedName>
</protein>
<dbReference type="Pfam" id="PF14341">
    <property type="entry name" value="PilX_N"/>
    <property type="match status" value="1"/>
</dbReference>
<dbReference type="Proteomes" id="UP000245081">
    <property type="component" value="Unassembled WGS sequence"/>
</dbReference>
<reference evidence="3 4" key="1">
    <citation type="journal article" date="2018" name="Environ. Microbiol.">
        <title>Isolation and genomic characterization of Novimethylophilus kurashikiensis gen. nov. sp. nov., a new lanthanide-dependent methylotrophic species of Methylophilaceae.</title>
        <authorList>
            <person name="Lv H."/>
            <person name="Sahin N."/>
            <person name="Tani A."/>
        </authorList>
    </citation>
    <scope>NUCLEOTIDE SEQUENCE [LARGE SCALE GENOMIC DNA]</scope>
    <source>
        <strain evidence="3 4">La2-4</strain>
    </source>
</reference>
<sequence length="163" mass="16822">MTTKQISSIRSNTGATLVIALVMLIVLTVIVVSAIRISSVNLRIAGNMQTIANVTASAQQGIDTFIATSTNFTAAPSTNTTIPVSTSGVTVTVKPPKCINTYTDAGYDYEFSAGGAVGDTSSSAPQSTMWDIYATATDSLTNASITVHQGVKIRLPPGSTCAN</sequence>